<protein>
    <submittedName>
        <fullName evidence="1">Uncharacterized protein</fullName>
    </submittedName>
</protein>
<dbReference type="EMBL" id="SOSA01000181">
    <property type="protein sequence ID" value="THC94938.1"/>
    <property type="molecule type" value="Genomic_DNA"/>
</dbReference>
<accession>A0A4S3JK30</accession>
<organism evidence="1 2">
    <name type="scientific">Aspergillus tanneri</name>
    <dbReference type="NCBI Taxonomy" id="1220188"/>
    <lineage>
        <taxon>Eukaryota</taxon>
        <taxon>Fungi</taxon>
        <taxon>Dikarya</taxon>
        <taxon>Ascomycota</taxon>
        <taxon>Pezizomycotina</taxon>
        <taxon>Eurotiomycetes</taxon>
        <taxon>Eurotiomycetidae</taxon>
        <taxon>Eurotiales</taxon>
        <taxon>Aspergillaceae</taxon>
        <taxon>Aspergillus</taxon>
        <taxon>Aspergillus subgen. Circumdati</taxon>
    </lineage>
</organism>
<gene>
    <name evidence="1" type="ORF">EYZ11_005577</name>
</gene>
<evidence type="ECO:0000313" key="1">
    <source>
        <dbReference type="EMBL" id="THC94938.1"/>
    </source>
</evidence>
<evidence type="ECO:0000313" key="2">
    <source>
        <dbReference type="Proteomes" id="UP000308092"/>
    </source>
</evidence>
<name>A0A4S3JK30_9EURO</name>
<proteinExistence type="predicted"/>
<dbReference type="Proteomes" id="UP000308092">
    <property type="component" value="Unassembled WGS sequence"/>
</dbReference>
<dbReference type="AlphaFoldDB" id="A0A4S3JK30"/>
<comment type="caution">
    <text evidence="1">The sequence shown here is derived from an EMBL/GenBank/DDBJ whole genome shotgun (WGS) entry which is preliminary data.</text>
</comment>
<keyword evidence="2" id="KW-1185">Reference proteome</keyword>
<reference evidence="1 2" key="1">
    <citation type="submission" date="2019-03" db="EMBL/GenBank/DDBJ databases">
        <title>The genome sequence of a newly discovered highly antifungal drug resistant Aspergillus species, Aspergillus tanneri NIH 1004.</title>
        <authorList>
            <person name="Mounaud S."/>
            <person name="Singh I."/>
            <person name="Joardar V."/>
            <person name="Pakala S."/>
            <person name="Pakala S."/>
            <person name="Venepally P."/>
            <person name="Hoover J."/>
            <person name="Nierman W."/>
            <person name="Chung J."/>
            <person name="Losada L."/>
        </authorList>
    </citation>
    <scope>NUCLEOTIDE SEQUENCE [LARGE SCALE GENOMIC DNA]</scope>
    <source>
        <strain evidence="1 2">NIH1004</strain>
    </source>
</reference>
<dbReference type="VEuPathDB" id="FungiDB:EYZ11_005577"/>
<sequence>MAISIFYILDLSIEVRGA</sequence>